<dbReference type="ExpressionAtlas" id="A0A2K3DAG8">
    <property type="expression patterns" value="baseline and differential"/>
</dbReference>
<evidence type="ECO:0000256" key="1">
    <source>
        <dbReference type="SAM" id="MobiDB-lite"/>
    </source>
</evidence>
<dbReference type="PaxDb" id="3055-EDP05626"/>
<feature type="compositionally biased region" description="Gly residues" evidence="1">
    <location>
        <begin position="776"/>
        <end position="790"/>
    </location>
</feature>
<dbReference type="SUPFAM" id="SSF52113">
    <property type="entry name" value="BRCT domain"/>
    <property type="match status" value="1"/>
</dbReference>
<dbReference type="Gene3D" id="3.40.50.10190">
    <property type="entry name" value="BRCT domain"/>
    <property type="match status" value="1"/>
</dbReference>
<dbReference type="Pfam" id="PF12738">
    <property type="entry name" value="PTCB-BRCT"/>
    <property type="match status" value="1"/>
</dbReference>
<feature type="compositionally biased region" description="Gly residues" evidence="1">
    <location>
        <begin position="655"/>
        <end position="668"/>
    </location>
</feature>
<feature type="compositionally biased region" description="Low complexity" evidence="1">
    <location>
        <begin position="840"/>
        <end position="850"/>
    </location>
</feature>
<feature type="compositionally biased region" description="Low complexity" evidence="1">
    <location>
        <begin position="1190"/>
        <end position="1199"/>
    </location>
</feature>
<feature type="region of interest" description="Disordered" evidence="1">
    <location>
        <begin position="2084"/>
        <end position="2129"/>
    </location>
</feature>
<feature type="region of interest" description="Disordered" evidence="1">
    <location>
        <begin position="706"/>
        <end position="1232"/>
    </location>
</feature>
<dbReference type="CDD" id="cd17731">
    <property type="entry name" value="BRCT_TopBP1_rpt2_like"/>
    <property type="match status" value="1"/>
</dbReference>
<feature type="compositionally biased region" description="Low complexity" evidence="1">
    <location>
        <begin position="1409"/>
        <end position="1424"/>
    </location>
</feature>
<feature type="compositionally biased region" description="Polar residues" evidence="1">
    <location>
        <begin position="1276"/>
        <end position="1285"/>
    </location>
</feature>
<evidence type="ECO:0000313" key="3">
    <source>
        <dbReference type="EMBL" id="PNW77526.1"/>
    </source>
</evidence>
<feature type="compositionally biased region" description="Basic and acidic residues" evidence="1">
    <location>
        <begin position="1050"/>
        <end position="1059"/>
    </location>
</feature>
<feature type="compositionally biased region" description="Low complexity" evidence="1">
    <location>
        <begin position="460"/>
        <end position="469"/>
    </location>
</feature>
<feature type="domain" description="BRCT" evidence="2">
    <location>
        <begin position="1"/>
        <end position="93"/>
    </location>
</feature>
<feature type="region of interest" description="Disordered" evidence="1">
    <location>
        <begin position="316"/>
        <end position="374"/>
    </location>
</feature>
<feature type="region of interest" description="Disordered" evidence="1">
    <location>
        <begin position="1248"/>
        <end position="1289"/>
    </location>
</feature>
<gene>
    <name evidence="3" type="ORF">CHLRE_10g440500v5</name>
</gene>
<protein>
    <recommendedName>
        <fullName evidence="2">BRCT domain-containing protein</fullName>
    </recommendedName>
</protein>
<feature type="compositionally biased region" description="Low complexity" evidence="1">
    <location>
        <begin position="486"/>
        <end position="508"/>
    </location>
</feature>
<feature type="compositionally biased region" description="Low complexity" evidence="1">
    <location>
        <begin position="259"/>
        <end position="274"/>
    </location>
</feature>
<dbReference type="InterPro" id="IPR036420">
    <property type="entry name" value="BRCT_dom_sf"/>
</dbReference>
<name>A0A2K3DAG8_CHLRE</name>
<feature type="compositionally biased region" description="Gly residues" evidence="1">
    <location>
        <begin position="435"/>
        <end position="445"/>
    </location>
</feature>
<dbReference type="Gramene" id="PNW77526">
    <property type="protein sequence ID" value="PNW77526"/>
    <property type="gene ID" value="CHLRE_10g440500v5"/>
</dbReference>
<feature type="compositionally biased region" description="Low complexity" evidence="1">
    <location>
        <begin position="1794"/>
        <end position="1805"/>
    </location>
</feature>
<feature type="compositionally biased region" description="Low complexity" evidence="1">
    <location>
        <begin position="288"/>
        <end position="299"/>
    </location>
</feature>
<feature type="compositionally biased region" description="Polar residues" evidence="1">
    <location>
        <begin position="1878"/>
        <end position="1887"/>
    </location>
</feature>
<dbReference type="InParanoid" id="A0A2K3DAG8"/>
<feature type="compositionally biased region" description="Low complexity" evidence="1">
    <location>
        <begin position="932"/>
        <end position="946"/>
    </location>
</feature>
<accession>A0A2K3DAG8</accession>
<feature type="region of interest" description="Disordered" evidence="1">
    <location>
        <begin position="111"/>
        <end position="185"/>
    </location>
</feature>
<feature type="compositionally biased region" description="Low complexity" evidence="1">
    <location>
        <begin position="392"/>
        <end position="419"/>
    </location>
</feature>
<feature type="compositionally biased region" description="Low complexity" evidence="1">
    <location>
        <begin position="1587"/>
        <end position="1603"/>
    </location>
</feature>
<feature type="compositionally biased region" description="Low complexity" evidence="1">
    <location>
        <begin position="225"/>
        <end position="234"/>
    </location>
</feature>
<feature type="region of interest" description="Disordered" evidence="1">
    <location>
        <begin position="1343"/>
        <end position="1368"/>
    </location>
</feature>
<keyword evidence="4" id="KW-1185">Reference proteome</keyword>
<dbReference type="PROSITE" id="PS50172">
    <property type="entry name" value="BRCT"/>
    <property type="match status" value="1"/>
</dbReference>
<sequence length="2382" mass="240048">MSNWALGIVVTTSGLGKEDKNRVQRTVKDAGGDYSPNLSKRCTHVLTVEGKRSEKLDAIRSNPATWPQAIVHLEWLSACSRSGAPLPPESFPVTSQQFSCLPVQVPEARRPLAARQEPAASHASRSLFGSRATDDSSLAAAQATRSAAGAAPPSGAPGGRPWVLDAHVKPEPLGTATKPPTGPAALPAALTVAAPPPAAVTTAHKPWRVHFSQVEEDPFAPPPTTHAHAQAAADAARRPWRVRVSSVPEGEDDGGAGGAAAAAGEGEGQDAAGAMQAVEEDDEDEGAARAAGLGAAALPPAKPWLVRHMDLSVDDEEARRARAQPPPPVVRVHMQSEPEASLDTANTTRRSGTAELVRRAAKASDCGTDAGGEVRHPSAIALLEALQSSQESGAASTASARGAAAAAAAGAGAGPAAPGHSHRGFPQQDADGHGRSGAGGRGAGLDGRDGDGGFEPSFTQLAADLQALRADFDTSSRAPPPPSPPRTGAARQAQAAALGLAGAPARPAMSPSVSGRNWDSRPELQPQRSPGAVGPWARGQLPGPAPMAGREEPEEEGRPSWGAGPGLSQLVAELREARAGLGEGRDPDAAHPTAAADSGLRAGAGAAAHGPPGAVREEQDDGDGEARGVHLSQGEYGPGRGLSQLVAELRDARQGLGGRGVSSGGGGSGDRDGADEPKPALLAIAGGAPSAPRLWSPPRGVLWGRGCPQPALDAGRTSPPRVVQQHQPDHRHQHQHQPIDDVNELEMEDGEAAEPCPGPLTQLIQGLQEARQGLQAGAGVGPGAGLGGGWQLEAPERQQQDRSSLLPSPPLDAWDRHGERQDQRRLALPGAPSPTGGDKQQQQQQQQQQQATSRAPDWALPPLGDTEDQDQAMADTYPHHLHPLAAGGAGPWVDGEAGPAPGPSLSQLVDSMRQARQGLAGATAGQRDVVQPAGDNAKAAAGASPGPVQPWSIHSRGAAAAQQPQQQPSPLQQSPTRPRAQSPSHQHPSSHRPQTCVAANMEQGEDKGSHAGPRPAGAADDTVSFSQLIRLMQRQKINRQEAEQAQGQKHLQEEKEHMEVVTAGEAAAEEEDAEQAAAEAEEADDGDDGADSDGTLEPPPSQRLSLDLGQLMPAQGGSAGTFQGETLRVKPEVASPGVRPGPLGLCGSPAVERSPPQEPAAMEWEPRQQASPQPASPQHELGYTAVSTGRTTPRTQPQQVSHSCAAGVAAADGTGSDRPDAARTEGGLASSPLSGRIASAMAAAVALPLPWSQRPESEPDPDGTAAPGDARGSDISEPQSHSQGRSRAAQGLHVVVPGMAVAAAGPSPVLRPVSLWTRLGPEASPQSPAAGLSMRHGIKTPTAAAGAASSFTRGSEEDAHTDTGGFGGFHVPLASQGAATTAGLRSPLPTAGGAPALWSVAGTGDDGAAGDMETGTPYAARTPAPAASGQELSFGFGVGLGELAGVNPDTPASVRGGYGRTPARATAGAAAAAAAAAAGPLGRCSGKAAARKMDSRTPSLLSTQGKHKRREVRDTPAAMRGPQPLLAPRSPVLWPEGSQPLCVGLDSGAGLAAVASLQLGAAKQSSQAQAVSAAPSATSQDSAAHATSSQGTRRSQQGQPASHSQGLALLLVGSQQQGSLQAGGGSGGGSSLPQLGLEEVMQRRAHMPWARATAGTGVPAAIGGTGTATAAAPTARAAALGWQGVCASPMPITPGPWAAPGQESDADDDVDEAAMLAAGRAAAAARVAVAVGGKGGAAGLGIALVPAMTAGAVQLGGRSSAAAAALSTDPGEAGAVAAAGTGTGMALPELPQASSDDSQSPSNSGSEDDDSQPPIFNLARGRSQLRRDQPTAVRQQVAPAVAAPAAAAAPAPIAPSRATARPAAAVARAAMLALPPGTESQSQQDTSEAPEVHENAVPDQPRQQPHAAVSDAMRALGSLELREADAWCGGSAEATGAGDASPPQGIEQDQQQLHGSLPQMIAGDGGASGGLLAGAAVIIDRCLGQEVATRCAAAVAGLGGHVSTASHLGCGAAAVVCEPSRAPRWMAWGAHLLSPRSLTRLAGQDLDSACEPIDPVAVASAAASSLICLSRGVASAVTETCCQRDGGNSHPDVDVSGAARGTGSTAGAPPAGPAAAASDGAAGAAGPWSSRASRRQLVIDLKAAEDSTAAGKLLGMRGQAAAAHLRKPPAAPPSLLDHLVWNVSQPPEAAQTLAPPADCGGCNEPAGEPAEDAWGYGGSQGSLDEGPAGLACIAPASQLQEPRAVEQRELDAVVYAGRRLTLLLPQDRFGILGHNSHTVVSPATLPLQPLHGGATGGGGGGGITLRALLTAVQRHYEQPLSNDEMVEAMAGHPDLRRALQVAWQKVQAPPRSALLGQAAVLVGMRRCGQSGSLPVYELQLAQ</sequence>
<dbReference type="InterPro" id="IPR059215">
    <property type="entry name" value="BRCT2_TopBP1-like"/>
</dbReference>
<feature type="compositionally biased region" description="Low complexity" evidence="1">
    <location>
        <begin position="136"/>
        <end position="153"/>
    </location>
</feature>
<feature type="compositionally biased region" description="Acidic residues" evidence="1">
    <location>
        <begin position="1067"/>
        <end position="1091"/>
    </location>
</feature>
<feature type="compositionally biased region" description="Low complexity" evidence="1">
    <location>
        <begin position="1167"/>
        <end position="1178"/>
    </location>
</feature>
<reference evidence="3 4" key="1">
    <citation type="journal article" date="2007" name="Science">
        <title>The Chlamydomonas genome reveals the evolution of key animal and plant functions.</title>
        <authorList>
            <person name="Merchant S.S."/>
            <person name="Prochnik S.E."/>
            <person name="Vallon O."/>
            <person name="Harris E.H."/>
            <person name="Karpowicz S.J."/>
            <person name="Witman G.B."/>
            <person name="Terry A."/>
            <person name="Salamov A."/>
            <person name="Fritz-Laylin L.K."/>
            <person name="Marechal-Drouard L."/>
            <person name="Marshall W.F."/>
            <person name="Qu L.H."/>
            <person name="Nelson D.R."/>
            <person name="Sanderfoot A.A."/>
            <person name="Spalding M.H."/>
            <person name="Kapitonov V.V."/>
            <person name="Ren Q."/>
            <person name="Ferris P."/>
            <person name="Lindquist E."/>
            <person name="Shapiro H."/>
            <person name="Lucas S.M."/>
            <person name="Grimwood J."/>
            <person name="Schmutz J."/>
            <person name="Cardol P."/>
            <person name="Cerutti H."/>
            <person name="Chanfreau G."/>
            <person name="Chen C.L."/>
            <person name="Cognat V."/>
            <person name="Croft M.T."/>
            <person name="Dent R."/>
            <person name="Dutcher S."/>
            <person name="Fernandez E."/>
            <person name="Fukuzawa H."/>
            <person name="Gonzalez-Ballester D."/>
            <person name="Gonzalez-Halphen D."/>
            <person name="Hallmann A."/>
            <person name="Hanikenne M."/>
            <person name="Hippler M."/>
            <person name="Inwood W."/>
            <person name="Jabbari K."/>
            <person name="Kalanon M."/>
            <person name="Kuras R."/>
            <person name="Lefebvre P.A."/>
            <person name="Lemaire S.D."/>
            <person name="Lobanov A.V."/>
            <person name="Lohr M."/>
            <person name="Manuell A."/>
            <person name="Meier I."/>
            <person name="Mets L."/>
            <person name="Mittag M."/>
            <person name="Mittelmeier T."/>
            <person name="Moroney J.V."/>
            <person name="Moseley J."/>
            <person name="Napoli C."/>
            <person name="Nedelcu A.M."/>
            <person name="Niyogi K."/>
            <person name="Novoselov S.V."/>
            <person name="Paulsen I.T."/>
            <person name="Pazour G."/>
            <person name="Purton S."/>
            <person name="Ral J.P."/>
            <person name="Riano-Pachon D.M."/>
            <person name="Riekhof W."/>
            <person name="Rymarquis L."/>
            <person name="Schroda M."/>
            <person name="Stern D."/>
            <person name="Umen J."/>
            <person name="Willows R."/>
            <person name="Wilson N."/>
            <person name="Zimmer S.L."/>
            <person name="Allmer J."/>
            <person name="Balk J."/>
            <person name="Bisova K."/>
            <person name="Chen C.J."/>
            <person name="Elias M."/>
            <person name="Gendler K."/>
            <person name="Hauser C."/>
            <person name="Lamb M.R."/>
            <person name="Ledford H."/>
            <person name="Long J.C."/>
            <person name="Minagawa J."/>
            <person name="Page M.D."/>
            <person name="Pan J."/>
            <person name="Pootakham W."/>
            <person name="Roje S."/>
            <person name="Rose A."/>
            <person name="Stahlberg E."/>
            <person name="Terauchi A.M."/>
            <person name="Yang P."/>
            <person name="Ball S."/>
            <person name="Bowler C."/>
            <person name="Dieckmann C.L."/>
            <person name="Gladyshev V.N."/>
            <person name="Green P."/>
            <person name="Jorgensen R."/>
            <person name="Mayfield S."/>
            <person name="Mueller-Roeber B."/>
            <person name="Rajamani S."/>
            <person name="Sayre R.T."/>
            <person name="Brokstein P."/>
            <person name="Dubchak I."/>
            <person name="Goodstein D."/>
            <person name="Hornick L."/>
            <person name="Huang Y.W."/>
            <person name="Jhaveri J."/>
            <person name="Luo Y."/>
            <person name="Martinez D."/>
            <person name="Ngau W.C."/>
            <person name="Otillar B."/>
            <person name="Poliakov A."/>
            <person name="Porter A."/>
            <person name="Szajkowski L."/>
            <person name="Werner G."/>
            <person name="Zhou K."/>
            <person name="Grigoriev I.V."/>
            <person name="Rokhsar D.S."/>
            <person name="Grossman A.R."/>
        </authorList>
    </citation>
    <scope>NUCLEOTIDE SEQUENCE [LARGE SCALE GENOMIC DNA]</scope>
    <source>
        <strain evidence="4">CC-503</strain>
    </source>
</reference>
<feature type="region of interest" description="Disordered" evidence="1">
    <location>
        <begin position="1572"/>
        <end position="1603"/>
    </location>
</feature>
<dbReference type="KEGG" id="cre:CHLRE_10g440500v5"/>
<organism evidence="3 4">
    <name type="scientific">Chlamydomonas reinhardtii</name>
    <name type="common">Chlamydomonas smithii</name>
    <dbReference type="NCBI Taxonomy" id="3055"/>
    <lineage>
        <taxon>Eukaryota</taxon>
        <taxon>Viridiplantae</taxon>
        <taxon>Chlorophyta</taxon>
        <taxon>core chlorophytes</taxon>
        <taxon>Chlorophyceae</taxon>
        <taxon>CS clade</taxon>
        <taxon>Chlamydomonadales</taxon>
        <taxon>Chlamydomonadaceae</taxon>
        <taxon>Chlamydomonas</taxon>
    </lineage>
</organism>
<feature type="region of interest" description="Disordered" evidence="1">
    <location>
        <begin position="1395"/>
        <end position="1424"/>
    </location>
</feature>
<dbReference type="Proteomes" id="UP000006906">
    <property type="component" value="Chromosome 10"/>
</dbReference>
<feature type="region of interest" description="Disordered" evidence="1">
    <location>
        <begin position="217"/>
        <end position="301"/>
    </location>
</feature>
<proteinExistence type="predicted"/>
<feature type="compositionally biased region" description="Basic and acidic residues" evidence="1">
    <location>
        <begin position="573"/>
        <end position="589"/>
    </location>
</feature>
<dbReference type="RefSeq" id="XP_042920181.1">
    <property type="nucleotide sequence ID" value="XM_043066783.1"/>
</dbReference>
<feature type="compositionally biased region" description="Low complexity" evidence="1">
    <location>
        <begin position="590"/>
        <end position="614"/>
    </location>
</feature>
<feature type="compositionally biased region" description="Low complexity" evidence="1">
    <location>
        <begin position="2096"/>
        <end position="2129"/>
    </location>
</feature>
<feature type="region of interest" description="Disordered" evidence="1">
    <location>
        <begin position="1875"/>
        <end position="1910"/>
    </location>
</feature>
<evidence type="ECO:0000313" key="4">
    <source>
        <dbReference type="Proteomes" id="UP000006906"/>
    </source>
</evidence>
<feature type="region of interest" description="Disordered" evidence="1">
    <location>
        <begin position="1784"/>
        <end position="1816"/>
    </location>
</feature>
<feature type="compositionally biased region" description="Acidic residues" evidence="1">
    <location>
        <begin position="741"/>
        <end position="752"/>
    </location>
</feature>
<dbReference type="PANTHER" id="PTHR47576:SF2">
    <property type="entry name" value="BRCT DOMAIN DNA REPAIR PROTEIN-RELATED"/>
    <property type="match status" value="1"/>
</dbReference>
<feature type="compositionally biased region" description="Low complexity" evidence="1">
    <location>
        <begin position="172"/>
        <end position="185"/>
    </location>
</feature>
<feature type="region of interest" description="Disordered" evidence="1">
    <location>
        <begin position="387"/>
        <end position="678"/>
    </location>
</feature>
<evidence type="ECO:0000259" key="2">
    <source>
        <dbReference type="PROSITE" id="PS50172"/>
    </source>
</evidence>
<dbReference type="OMA" id="PWRVHFS"/>
<feature type="compositionally biased region" description="Basic and acidic residues" evidence="1">
    <location>
        <begin position="813"/>
        <end position="825"/>
    </location>
</feature>
<feature type="compositionally biased region" description="Low complexity" evidence="1">
    <location>
        <begin position="958"/>
        <end position="994"/>
    </location>
</feature>
<dbReference type="OrthoDB" id="553263at2759"/>
<feature type="compositionally biased region" description="Basic and acidic residues" evidence="1">
    <location>
        <begin position="669"/>
        <end position="678"/>
    </location>
</feature>
<dbReference type="PANTHER" id="PTHR47576">
    <property type="entry name" value="BRCT DOMAIN DNA REPAIR PROTEIN-RELATED"/>
    <property type="match status" value="1"/>
</dbReference>
<dbReference type="EMBL" id="CM008971">
    <property type="protein sequence ID" value="PNW77526.1"/>
    <property type="molecule type" value="Genomic_DNA"/>
</dbReference>
<dbReference type="InterPro" id="IPR001357">
    <property type="entry name" value="BRCT_dom"/>
</dbReference>
<feature type="region of interest" description="Disordered" evidence="1">
    <location>
        <begin position="1489"/>
        <end position="1526"/>
    </location>
</feature>
<dbReference type="GeneID" id="5716133"/>